<dbReference type="InterPro" id="IPR032687">
    <property type="entry name" value="AraC-type_N"/>
</dbReference>
<dbReference type="Gene3D" id="1.10.10.60">
    <property type="entry name" value="Homeodomain-like"/>
    <property type="match status" value="1"/>
</dbReference>
<evidence type="ECO:0000256" key="3">
    <source>
        <dbReference type="ARBA" id="ARBA00023163"/>
    </source>
</evidence>
<gene>
    <name evidence="5" type="ORF">EZI54_00630</name>
</gene>
<protein>
    <submittedName>
        <fullName evidence="5">AraC family transcriptional regulator</fullName>
    </submittedName>
</protein>
<sequence>MANLTVSGHFVLAALSGAEHQRLDTDTMLRRAGISPELIRSPGARVSSTQFTRLMQVIWKDMADEFMGMGPRRCRPGTFATMCALILEHSTLENALERAEHFSRLFDRTACMGLERDQDRASLVLHLDLPVHDPHFFLHESILVIWHRLFSWLIGQAISLDEARFDYPAPPHADEYRHIFHCPLTFDADRTELVFDARFLSAPIIRDRPEMRRFLKTSPADLLARPDEGNSYTGRIRALIGRDFSRALPDFEWIASELHVSPQTLRRRLRQENTSFQEIKDLLRRDLAIYHLGRGERSINEIAHLVGFTEPSTFHRAFKKWTGMTPGAWRDGDASAASGPTAAP</sequence>
<keyword evidence="2" id="KW-0238">DNA-binding</keyword>
<dbReference type="SUPFAM" id="SSF46689">
    <property type="entry name" value="Homeodomain-like"/>
    <property type="match status" value="1"/>
</dbReference>
<keyword evidence="1" id="KW-0805">Transcription regulation</keyword>
<dbReference type="InterPro" id="IPR009057">
    <property type="entry name" value="Homeodomain-like_sf"/>
</dbReference>
<reference evidence="5 6" key="1">
    <citation type="submission" date="2019-02" db="EMBL/GenBank/DDBJ databases">
        <title>Marinobacter halodurans sp. nov., a marine bacterium isolated from sea tidal flat.</title>
        <authorList>
            <person name="Yoo Y."/>
            <person name="Lee D.W."/>
            <person name="Kim B.S."/>
            <person name="Kim J.-J."/>
        </authorList>
    </citation>
    <scope>NUCLEOTIDE SEQUENCE [LARGE SCALE GENOMIC DNA]</scope>
    <source>
        <strain evidence="5 6">YJ-S3-2</strain>
    </source>
</reference>
<dbReference type="PANTHER" id="PTHR47894:SF1">
    <property type="entry name" value="HTH-TYPE TRANSCRIPTIONAL REGULATOR VQSM"/>
    <property type="match status" value="1"/>
</dbReference>
<evidence type="ECO:0000313" key="5">
    <source>
        <dbReference type="EMBL" id="TBW59494.1"/>
    </source>
</evidence>
<dbReference type="PROSITE" id="PS01124">
    <property type="entry name" value="HTH_ARAC_FAMILY_2"/>
    <property type="match status" value="1"/>
</dbReference>
<keyword evidence="3" id="KW-0804">Transcription</keyword>
<evidence type="ECO:0000259" key="4">
    <source>
        <dbReference type="PROSITE" id="PS01124"/>
    </source>
</evidence>
<dbReference type="InterPro" id="IPR018060">
    <property type="entry name" value="HTH_AraC"/>
</dbReference>
<dbReference type="Pfam" id="PF12833">
    <property type="entry name" value="HTH_18"/>
    <property type="match status" value="1"/>
</dbReference>
<dbReference type="RefSeq" id="WP_131477994.1">
    <property type="nucleotide sequence ID" value="NZ_SJDL01000001.1"/>
</dbReference>
<name>A0ABY1ZQU9_9GAMM</name>
<dbReference type="Proteomes" id="UP000313645">
    <property type="component" value="Unassembled WGS sequence"/>
</dbReference>
<accession>A0ABY1ZQU9</accession>
<dbReference type="InterPro" id="IPR020449">
    <property type="entry name" value="Tscrpt_reg_AraC-type_HTH"/>
</dbReference>
<evidence type="ECO:0000313" key="6">
    <source>
        <dbReference type="Proteomes" id="UP000313645"/>
    </source>
</evidence>
<dbReference type="Pfam" id="PF12625">
    <property type="entry name" value="Arabinose_bd"/>
    <property type="match status" value="1"/>
</dbReference>
<dbReference type="PRINTS" id="PR00032">
    <property type="entry name" value="HTHARAC"/>
</dbReference>
<evidence type="ECO:0000256" key="2">
    <source>
        <dbReference type="ARBA" id="ARBA00023125"/>
    </source>
</evidence>
<proteinExistence type="predicted"/>
<dbReference type="PANTHER" id="PTHR47894">
    <property type="entry name" value="HTH-TYPE TRANSCRIPTIONAL REGULATOR GADX"/>
    <property type="match status" value="1"/>
</dbReference>
<dbReference type="EMBL" id="SJDL01000001">
    <property type="protein sequence ID" value="TBW59494.1"/>
    <property type="molecule type" value="Genomic_DNA"/>
</dbReference>
<dbReference type="SMART" id="SM00342">
    <property type="entry name" value="HTH_ARAC"/>
    <property type="match status" value="1"/>
</dbReference>
<feature type="domain" description="HTH araC/xylS-type" evidence="4">
    <location>
        <begin position="234"/>
        <end position="332"/>
    </location>
</feature>
<evidence type="ECO:0000256" key="1">
    <source>
        <dbReference type="ARBA" id="ARBA00023015"/>
    </source>
</evidence>
<keyword evidence="6" id="KW-1185">Reference proteome</keyword>
<organism evidence="5 6">
    <name type="scientific">Marinobacter halodurans</name>
    <dbReference type="NCBI Taxonomy" id="2528979"/>
    <lineage>
        <taxon>Bacteria</taxon>
        <taxon>Pseudomonadati</taxon>
        <taxon>Pseudomonadota</taxon>
        <taxon>Gammaproteobacteria</taxon>
        <taxon>Pseudomonadales</taxon>
        <taxon>Marinobacteraceae</taxon>
        <taxon>Marinobacter</taxon>
    </lineage>
</organism>
<comment type="caution">
    <text evidence="5">The sequence shown here is derived from an EMBL/GenBank/DDBJ whole genome shotgun (WGS) entry which is preliminary data.</text>
</comment>